<keyword evidence="4" id="KW-0732">Signal</keyword>
<dbReference type="RefSeq" id="WP_035079327.1">
    <property type="nucleotide sequence ID" value="NZ_JMIH01000039.1"/>
</dbReference>
<feature type="repeat" description="TPR" evidence="3">
    <location>
        <begin position="21"/>
        <end position="54"/>
    </location>
</feature>
<dbReference type="OrthoDB" id="9780183at2"/>
<keyword evidence="1" id="KW-0677">Repeat</keyword>
<protein>
    <submittedName>
        <fullName evidence="5">Uncharacterized protein</fullName>
    </submittedName>
</protein>
<evidence type="ECO:0000256" key="4">
    <source>
        <dbReference type="SAM" id="SignalP"/>
    </source>
</evidence>
<dbReference type="PROSITE" id="PS50005">
    <property type="entry name" value="TPR"/>
    <property type="match status" value="3"/>
</dbReference>
<dbReference type="STRING" id="1048983.EL17_21315"/>
<proteinExistence type="predicted"/>
<keyword evidence="2 3" id="KW-0802">TPR repeat</keyword>
<sequence length="200" mass="22295">MNFKRSILILISIVTILSSCGEASSDQGDTYFARGDYQAAVEAYDNYLSSNPRNVKSLYNRGRAQEELGNAEEAENDFKKAYELDNQNVQVLMSLSNLYQKQKNHTSALLYADYAVELPGAPAMAYFLKARALHQLGNTDEALREYSAAIKNDEDFAQAYYYRGLLKLGTKQIKGGCGDINMAVSMNYTPAQAAKDKYCN</sequence>
<comment type="caution">
    <text evidence="5">The sequence shown here is derived from an EMBL/GenBank/DDBJ whole genome shotgun (WGS) entry which is preliminary data.</text>
</comment>
<dbReference type="Proteomes" id="UP000027821">
    <property type="component" value="Unassembled WGS sequence"/>
</dbReference>
<dbReference type="eggNOG" id="COG0457">
    <property type="taxonomic scope" value="Bacteria"/>
</dbReference>
<accession>A0A074KVU9</accession>
<evidence type="ECO:0000313" key="5">
    <source>
        <dbReference type="EMBL" id="KEO71728.1"/>
    </source>
</evidence>
<dbReference type="PROSITE" id="PS51257">
    <property type="entry name" value="PROKAR_LIPOPROTEIN"/>
    <property type="match status" value="1"/>
</dbReference>
<keyword evidence="6" id="KW-1185">Reference proteome</keyword>
<name>A0A074KVU9_9BACT</name>
<evidence type="ECO:0000256" key="3">
    <source>
        <dbReference type="PROSITE-ProRule" id="PRU00339"/>
    </source>
</evidence>
<dbReference type="SMART" id="SM00028">
    <property type="entry name" value="TPR"/>
    <property type="match status" value="5"/>
</dbReference>
<dbReference type="GO" id="GO:0009279">
    <property type="term" value="C:cell outer membrane"/>
    <property type="evidence" value="ECO:0007669"/>
    <property type="project" value="TreeGrafter"/>
</dbReference>
<evidence type="ECO:0000256" key="2">
    <source>
        <dbReference type="ARBA" id="ARBA00022803"/>
    </source>
</evidence>
<evidence type="ECO:0000256" key="1">
    <source>
        <dbReference type="ARBA" id="ARBA00022737"/>
    </source>
</evidence>
<dbReference type="Pfam" id="PF13432">
    <property type="entry name" value="TPR_16"/>
    <property type="match status" value="1"/>
</dbReference>
<organism evidence="5 6">
    <name type="scientific">Anditalea andensis</name>
    <dbReference type="NCBI Taxonomy" id="1048983"/>
    <lineage>
        <taxon>Bacteria</taxon>
        <taxon>Pseudomonadati</taxon>
        <taxon>Bacteroidota</taxon>
        <taxon>Cytophagia</taxon>
        <taxon>Cytophagales</taxon>
        <taxon>Cytophagaceae</taxon>
        <taxon>Anditalea</taxon>
    </lineage>
</organism>
<dbReference type="InterPro" id="IPR019734">
    <property type="entry name" value="TPR_rpt"/>
</dbReference>
<dbReference type="InterPro" id="IPR050498">
    <property type="entry name" value="Ycf3"/>
</dbReference>
<dbReference type="PANTHER" id="PTHR44858:SF1">
    <property type="entry name" value="UDP-N-ACETYLGLUCOSAMINE--PEPTIDE N-ACETYLGLUCOSAMINYLTRANSFERASE SPINDLY-RELATED"/>
    <property type="match status" value="1"/>
</dbReference>
<dbReference type="EMBL" id="JMIH01000039">
    <property type="protein sequence ID" value="KEO71728.1"/>
    <property type="molecule type" value="Genomic_DNA"/>
</dbReference>
<feature type="repeat" description="TPR" evidence="3">
    <location>
        <begin position="123"/>
        <end position="156"/>
    </location>
</feature>
<evidence type="ECO:0000313" key="6">
    <source>
        <dbReference type="Proteomes" id="UP000027821"/>
    </source>
</evidence>
<feature type="chain" id="PRO_5001697068" evidence="4">
    <location>
        <begin position="24"/>
        <end position="200"/>
    </location>
</feature>
<dbReference type="Gene3D" id="1.25.40.10">
    <property type="entry name" value="Tetratricopeptide repeat domain"/>
    <property type="match status" value="2"/>
</dbReference>
<dbReference type="GO" id="GO:0046813">
    <property type="term" value="P:receptor-mediated virion attachment to host cell"/>
    <property type="evidence" value="ECO:0007669"/>
    <property type="project" value="TreeGrafter"/>
</dbReference>
<dbReference type="Pfam" id="PF13414">
    <property type="entry name" value="TPR_11"/>
    <property type="match status" value="1"/>
</dbReference>
<feature type="signal peptide" evidence="4">
    <location>
        <begin position="1"/>
        <end position="23"/>
    </location>
</feature>
<feature type="repeat" description="TPR" evidence="3">
    <location>
        <begin position="55"/>
        <end position="88"/>
    </location>
</feature>
<dbReference type="AlphaFoldDB" id="A0A074KVU9"/>
<dbReference type="InterPro" id="IPR011990">
    <property type="entry name" value="TPR-like_helical_dom_sf"/>
</dbReference>
<dbReference type="PANTHER" id="PTHR44858">
    <property type="entry name" value="TETRATRICOPEPTIDE REPEAT PROTEIN 6"/>
    <property type="match status" value="1"/>
</dbReference>
<gene>
    <name evidence="5" type="ORF">EL17_21315</name>
</gene>
<reference evidence="5 6" key="1">
    <citation type="submission" date="2014-04" db="EMBL/GenBank/DDBJ databases">
        <title>Characterization and application of a salt tolerant electro-active bacterium.</title>
        <authorList>
            <person name="Yang L."/>
            <person name="Wei S."/>
            <person name="Tay Q.X.M."/>
        </authorList>
    </citation>
    <scope>NUCLEOTIDE SEQUENCE [LARGE SCALE GENOMIC DNA]</scope>
    <source>
        <strain evidence="5 6">LY1</strain>
    </source>
</reference>
<dbReference type="SUPFAM" id="SSF48452">
    <property type="entry name" value="TPR-like"/>
    <property type="match status" value="1"/>
</dbReference>